<accession>A0A2P1PRX6</accession>
<keyword evidence="1" id="KW-1133">Transmembrane helix</keyword>
<evidence type="ECO:0000256" key="1">
    <source>
        <dbReference type="SAM" id="Phobius"/>
    </source>
</evidence>
<sequence length="235" mass="25790">MEQEDRQAVPASKPQKLESSPAVASAYARLREHLDLLVAICALLTSVTSIWLSIAQGDDMARLVQAQSWPHIGFSTGNAEWNAAAARWDDRLVLAIENDGVGPAQIRSVKMRFDDLPIENSDALLAACCGYEASMRLGTREQPLVTSTSAGSVMRAGQKIELLNWQRPVPVNQAELTGQVEAAAKVWQALDATRGRIQLEVCYCSVFDECWTLRSSADTVPTATCPHDREAFYQQ</sequence>
<keyword evidence="3" id="KW-1185">Reference proteome</keyword>
<dbReference type="AlphaFoldDB" id="A0A2P1PRX6"/>
<proteinExistence type="predicted"/>
<feature type="transmembrane region" description="Helical" evidence="1">
    <location>
        <begin position="36"/>
        <end position="55"/>
    </location>
</feature>
<evidence type="ECO:0000313" key="2">
    <source>
        <dbReference type="EMBL" id="AVP97588.1"/>
    </source>
</evidence>
<keyword evidence="1" id="KW-0812">Transmembrane</keyword>
<reference evidence="2 3" key="1">
    <citation type="submission" date="2018-03" db="EMBL/GenBank/DDBJ databases">
        <title>Ahniella affigens gen. nov., sp. nov., a gammaproteobacterium isolated from sandy soil near a stream.</title>
        <authorList>
            <person name="Ko Y."/>
            <person name="Kim J.-H."/>
        </authorList>
    </citation>
    <scope>NUCLEOTIDE SEQUENCE [LARGE SCALE GENOMIC DNA]</scope>
    <source>
        <strain evidence="2 3">D13</strain>
    </source>
</reference>
<dbReference type="Proteomes" id="UP000241074">
    <property type="component" value="Chromosome"/>
</dbReference>
<organism evidence="2 3">
    <name type="scientific">Ahniella affigens</name>
    <dbReference type="NCBI Taxonomy" id="2021234"/>
    <lineage>
        <taxon>Bacteria</taxon>
        <taxon>Pseudomonadati</taxon>
        <taxon>Pseudomonadota</taxon>
        <taxon>Gammaproteobacteria</taxon>
        <taxon>Lysobacterales</taxon>
        <taxon>Rhodanobacteraceae</taxon>
        <taxon>Ahniella</taxon>
    </lineage>
</organism>
<dbReference type="OrthoDB" id="1492993at2"/>
<gene>
    <name evidence="2" type="ORF">C7S18_10435</name>
</gene>
<name>A0A2P1PRX6_9GAMM</name>
<keyword evidence="1" id="KW-0472">Membrane</keyword>
<evidence type="ECO:0000313" key="3">
    <source>
        <dbReference type="Proteomes" id="UP000241074"/>
    </source>
</evidence>
<dbReference type="KEGG" id="xba:C7S18_10435"/>
<dbReference type="RefSeq" id="WP_106891508.1">
    <property type="nucleotide sequence ID" value="NZ_CP027860.1"/>
</dbReference>
<protein>
    <submittedName>
        <fullName evidence="2">Uncharacterized protein</fullName>
    </submittedName>
</protein>
<reference evidence="2 3" key="2">
    <citation type="submission" date="2018-03" db="EMBL/GenBank/DDBJ databases">
        <authorList>
            <person name="Keele B.F."/>
        </authorList>
    </citation>
    <scope>NUCLEOTIDE SEQUENCE [LARGE SCALE GENOMIC DNA]</scope>
    <source>
        <strain evidence="2 3">D13</strain>
    </source>
</reference>
<dbReference type="EMBL" id="CP027860">
    <property type="protein sequence ID" value="AVP97588.1"/>
    <property type="molecule type" value="Genomic_DNA"/>
</dbReference>